<protein>
    <submittedName>
        <fullName evidence="2">Uncharacterized protein</fullName>
    </submittedName>
</protein>
<dbReference type="AlphaFoldDB" id="A0A8T0PLX4"/>
<evidence type="ECO:0000313" key="2">
    <source>
        <dbReference type="EMBL" id="KAG2562095.1"/>
    </source>
</evidence>
<evidence type="ECO:0000313" key="3">
    <source>
        <dbReference type="Proteomes" id="UP000823388"/>
    </source>
</evidence>
<comment type="caution">
    <text evidence="2">The sequence shown here is derived from an EMBL/GenBank/DDBJ whole genome shotgun (WGS) entry which is preliminary data.</text>
</comment>
<accession>A0A8T0PLX4</accession>
<evidence type="ECO:0000256" key="1">
    <source>
        <dbReference type="SAM" id="MobiDB-lite"/>
    </source>
</evidence>
<dbReference type="EMBL" id="CM029051">
    <property type="protein sequence ID" value="KAG2562095.1"/>
    <property type="molecule type" value="Genomic_DNA"/>
</dbReference>
<feature type="compositionally biased region" description="Basic and acidic residues" evidence="1">
    <location>
        <begin position="143"/>
        <end position="160"/>
    </location>
</feature>
<sequence>MTRYGPKFHLPPYLSLHSALCQTLTPLSPLSRLASAAASGLRLFASRLLPSASRCIRATVSLPRCLHCLPAENLHLSLLLEELVVSEQSNLASVVALTPPLKPVQAEAASGCAPNSISIRSKWFISPKQPLREIQPQRIPGEGGHRGKEKDDGDVERAGCSEDGAVKQVGAQRVPL</sequence>
<organism evidence="2 3">
    <name type="scientific">Panicum virgatum</name>
    <name type="common">Blackwell switchgrass</name>
    <dbReference type="NCBI Taxonomy" id="38727"/>
    <lineage>
        <taxon>Eukaryota</taxon>
        <taxon>Viridiplantae</taxon>
        <taxon>Streptophyta</taxon>
        <taxon>Embryophyta</taxon>
        <taxon>Tracheophyta</taxon>
        <taxon>Spermatophyta</taxon>
        <taxon>Magnoliopsida</taxon>
        <taxon>Liliopsida</taxon>
        <taxon>Poales</taxon>
        <taxon>Poaceae</taxon>
        <taxon>PACMAD clade</taxon>
        <taxon>Panicoideae</taxon>
        <taxon>Panicodae</taxon>
        <taxon>Paniceae</taxon>
        <taxon>Panicinae</taxon>
        <taxon>Panicum</taxon>
        <taxon>Panicum sect. Hiantes</taxon>
    </lineage>
</organism>
<feature type="region of interest" description="Disordered" evidence="1">
    <location>
        <begin position="134"/>
        <end position="164"/>
    </location>
</feature>
<reference evidence="2" key="1">
    <citation type="submission" date="2020-05" db="EMBL/GenBank/DDBJ databases">
        <title>WGS assembly of Panicum virgatum.</title>
        <authorList>
            <person name="Lovell J.T."/>
            <person name="Jenkins J."/>
            <person name="Shu S."/>
            <person name="Juenger T.E."/>
            <person name="Schmutz J."/>
        </authorList>
    </citation>
    <scope>NUCLEOTIDE SEQUENCE</scope>
    <source>
        <strain evidence="2">AP13</strain>
    </source>
</reference>
<name>A0A8T0PLX4_PANVG</name>
<proteinExistence type="predicted"/>
<gene>
    <name evidence="2" type="ORF">PVAP13_8KG120903</name>
</gene>
<dbReference type="Proteomes" id="UP000823388">
    <property type="component" value="Chromosome 8K"/>
</dbReference>
<keyword evidence="3" id="KW-1185">Reference proteome</keyword>